<reference evidence="4 5" key="1">
    <citation type="submission" date="2013-04" db="EMBL/GenBank/DDBJ databases">
        <title>Oceanicola sp. 22II1-22F33 Genome Sequencing.</title>
        <authorList>
            <person name="Lai Q."/>
            <person name="Li G."/>
            <person name="Shao Z."/>
        </authorList>
    </citation>
    <scope>NUCLEOTIDE SEQUENCE [LARGE SCALE GENOMIC DNA]</scope>
    <source>
        <strain evidence="4 5">22II1-22F33</strain>
    </source>
</reference>
<dbReference type="PIRSF" id="PIRSF009467">
    <property type="entry name" value="Ureas_acces_UreF"/>
    <property type="match status" value="1"/>
</dbReference>
<comment type="similarity">
    <text evidence="3">Belongs to the UreF family.</text>
</comment>
<dbReference type="OrthoDB" id="9798772at2"/>
<evidence type="ECO:0000256" key="1">
    <source>
        <dbReference type="ARBA" id="ARBA00022988"/>
    </source>
</evidence>
<dbReference type="GO" id="GO:0005737">
    <property type="term" value="C:cytoplasm"/>
    <property type="evidence" value="ECO:0007669"/>
    <property type="project" value="UniProtKB-SubCell"/>
</dbReference>
<comment type="caution">
    <text evidence="4">The sequence shown here is derived from an EMBL/GenBank/DDBJ whole genome shotgun (WGS) entry which is preliminary data.</text>
</comment>
<gene>
    <name evidence="3" type="primary">ureF</name>
    <name evidence="4" type="ORF">ATO3_23565</name>
</gene>
<evidence type="ECO:0000256" key="3">
    <source>
        <dbReference type="HAMAP-Rule" id="MF_01385"/>
    </source>
</evidence>
<comment type="subcellular location">
    <subcellularLocation>
        <location evidence="3">Cytoplasm</location>
    </subcellularLocation>
</comment>
<accession>A0A225NCD5</accession>
<organism evidence="4 5">
    <name type="scientific">Marinibacterium profundimaris</name>
    <dbReference type="NCBI Taxonomy" id="1679460"/>
    <lineage>
        <taxon>Bacteria</taxon>
        <taxon>Pseudomonadati</taxon>
        <taxon>Pseudomonadota</taxon>
        <taxon>Alphaproteobacteria</taxon>
        <taxon>Rhodobacterales</taxon>
        <taxon>Paracoccaceae</taxon>
        <taxon>Marinibacterium</taxon>
    </lineage>
</organism>
<comment type="function">
    <text evidence="3">Required for maturation of urease via the functional incorporation of the urease nickel metallocenter.</text>
</comment>
<comment type="subunit">
    <text evidence="3">UreD, UreF and UreG form a complex that acts as a GTP-hydrolysis-dependent molecular chaperone, activating the urease apoprotein by helping to assemble the nickel containing metallocenter of UreC. The UreE protein probably delivers the nickel.</text>
</comment>
<keyword evidence="3" id="KW-0963">Cytoplasm</keyword>
<keyword evidence="1 3" id="KW-0996">Nickel insertion</keyword>
<protein>
    <recommendedName>
        <fullName evidence="3">Urease accessory protein UreF</fullName>
    </recommendedName>
</protein>
<sequence>MSAGTDLLVLAQWLSPAYPVGAFAYSHGFEMAVAEGRVTDADSFGAFLDDVLRHGSGRTDAILLVAAHAAQTAGDPDQLAEIDALARALAPSRERATETELQGAAFAETTAAIWGCAPAPRAYPVAVGSAAATRGLPLEATLQFYLHAFASNLTAAATRLVPLGQTEAQARLAATAPTLAELARMALSLTLDDLGSSAFLADISSMRHETLYSRMFRS</sequence>
<dbReference type="PANTHER" id="PTHR33620:SF1">
    <property type="entry name" value="UREASE ACCESSORY PROTEIN F"/>
    <property type="match status" value="1"/>
</dbReference>
<dbReference type="HAMAP" id="MF_01385">
    <property type="entry name" value="UreF"/>
    <property type="match status" value="1"/>
</dbReference>
<evidence type="ECO:0000313" key="5">
    <source>
        <dbReference type="Proteomes" id="UP000215377"/>
    </source>
</evidence>
<dbReference type="AlphaFoldDB" id="A0A225NCD5"/>
<dbReference type="InterPro" id="IPR038277">
    <property type="entry name" value="UreF_sf"/>
</dbReference>
<dbReference type="PANTHER" id="PTHR33620">
    <property type="entry name" value="UREASE ACCESSORY PROTEIN F"/>
    <property type="match status" value="1"/>
</dbReference>
<dbReference type="EMBL" id="AQQR01000019">
    <property type="protein sequence ID" value="OWU68728.1"/>
    <property type="molecule type" value="Genomic_DNA"/>
</dbReference>
<name>A0A225NCD5_9RHOB</name>
<dbReference type="Proteomes" id="UP000215377">
    <property type="component" value="Unassembled WGS sequence"/>
</dbReference>
<dbReference type="Gene3D" id="1.10.4190.10">
    <property type="entry name" value="Urease accessory protein UreF"/>
    <property type="match status" value="1"/>
</dbReference>
<keyword evidence="2 3" id="KW-0143">Chaperone</keyword>
<dbReference type="GO" id="GO:0016151">
    <property type="term" value="F:nickel cation binding"/>
    <property type="evidence" value="ECO:0007669"/>
    <property type="project" value="UniProtKB-UniRule"/>
</dbReference>
<dbReference type="RefSeq" id="WP_088652363.1">
    <property type="nucleotide sequence ID" value="NZ_AQQR01000019.1"/>
</dbReference>
<keyword evidence="5" id="KW-1185">Reference proteome</keyword>
<proteinExistence type="inferred from homology"/>
<dbReference type="Pfam" id="PF01730">
    <property type="entry name" value="UreF"/>
    <property type="match status" value="1"/>
</dbReference>
<evidence type="ECO:0000313" key="4">
    <source>
        <dbReference type="EMBL" id="OWU68728.1"/>
    </source>
</evidence>
<dbReference type="InterPro" id="IPR002639">
    <property type="entry name" value="UreF"/>
</dbReference>
<evidence type="ECO:0000256" key="2">
    <source>
        <dbReference type="ARBA" id="ARBA00023186"/>
    </source>
</evidence>